<dbReference type="InterPro" id="IPR011335">
    <property type="entry name" value="Restrct_endonuc-II-like"/>
</dbReference>
<dbReference type="RefSeq" id="WP_047753704.1">
    <property type="nucleotide sequence ID" value="NZ_CAJUHA010000002.1"/>
</dbReference>
<dbReference type="InterPro" id="IPR011604">
    <property type="entry name" value="PDDEXK-like_dom_sf"/>
</dbReference>
<keyword evidence="4" id="KW-1185">Reference proteome</keyword>
<evidence type="ECO:0000256" key="1">
    <source>
        <dbReference type="SAM" id="Coils"/>
    </source>
</evidence>
<feature type="coiled-coil region" evidence="1">
    <location>
        <begin position="231"/>
        <end position="265"/>
    </location>
</feature>
<accession>A0A0G2ZAG4</accession>
<evidence type="ECO:0000313" key="3">
    <source>
        <dbReference type="EMBL" id="AKI96569.1"/>
    </source>
</evidence>
<feature type="domain" description="YqaJ viral recombinase" evidence="2">
    <location>
        <begin position="16"/>
        <end position="154"/>
    </location>
</feature>
<dbReference type="PANTHER" id="PTHR46609">
    <property type="entry name" value="EXONUCLEASE, PHAGE-TYPE/RECB, C-TERMINAL DOMAIN-CONTAINING PROTEIN"/>
    <property type="match status" value="1"/>
</dbReference>
<dbReference type="KEGG" id="kpf:IX53_00615"/>
<evidence type="ECO:0000259" key="2">
    <source>
        <dbReference type="Pfam" id="PF09588"/>
    </source>
</evidence>
<evidence type="ECO:0000313" key="4">
    <source>
        <dbReference type="Proteomes" id="UP000035159"/>
    </source>
</evidence>
<protein>
    <recommendedName>
        <fullName evidence="2">YqaJ viral recombinase domain-containing protein</fullName>
    </recommendedName>
</protein>
<dbReference type="PANTHER" id="PTHR46609:SF6">
    <property type="entry name" value="EXONUCLEASE, PHAGE-TYPE_RECB, C-TERMINAL DOMAIN-CONTAINING PROTEIN-RELATED"/>
    <property type="match status" value="1"/>
</dbReference>
<dbReference type="AlphaFoldDB" id="A0A0G2ZAG4"/>
<dbReference type="NCBIfam" id="TIGR03033">
    <property type="entry name" value="phage_rel_nuc"/>
    <property type="match status" value="1"/>
</dbReference>
<dbReference type="InterPro" id="IPR017482">
    <property type="entry name" value="Lambda-type_endonuclease"/>
</dbReference>
<dbReference type="SUPFAM" id="SSF52980">
    <property type="entry name" value="Restriction endonuclease-like"/>
    <property type="match status" value="1"/>
</dbReference>
<keyword evidence="1" id="KW-0175">Coiled coil</keyword>
<dbReference type="Proteomes" id="UP000035159">
    <property type="component" value="Chromosome"/>
</dbReference>
<dbReference type="STRING" id="1330330.IX53_00615"/>
<reference evidence="3 4" key="1">
    <citation type="submission" date="2015-04" db="EMBL/GenBank/DDBJ databases">
        <title>Complete Genome Sequence of Kosmotoga pacifica SLHLJ1.</title>
        <authorList>
            <person name="Jiang L.J."/>
            <person name="Shao Z.Z."/>
            <person name="Jebbar M."/>
        </authorList>
    </citation>
    <scope>NUCLEOTIDE SEQUENCE [LARGE SCALE GENOMIC DNA]</scope>
    <source>
        <strain evidence="3 4">SLHLJ1</strain>
    </source>
</reference>
<organism evidence="3 4">
    <name type="scientific">Kosmotoga pacifica</name>
    <dbReference type="NCBI Taxonomy" id="1330330"/>
    <lineage>
        <taxon>Bacteria</taxon>
        <taxon>Thermotogati</taxon>
        <taxon>Thermotogota</taxon>
        <taxon>Thermotogae</taxon>
        <taxon>Kosmotogales</taxon>
        <taxon>Kosmotogaceae</taxon>
        <taxon>Kosmotoga</taxon>
    </lineage>
</organism>
<dbReference type="Gene3D" id="3.90.320.10">
    <property type="match status" value="1"/>
</dbReference>
<proteinExistence type="predicted"/>
<dbReference type="InterPro" id="IPR019080">
    <property type="entry name" value="YqaJ_viral_recombinase"/>
</dbReference>
<dbReference type="OrthoDB" id="46225at2"/>
<dbReference type="Pfam" id="PF09588">
    <property type="entry name" value="YqaJ"/>
    <property type="match status" value="1"/>
</dbReference>
<name>A0A0G2ZAG4_9BACT</name>
<gene>
    <name evidence="3" type="ORF">IX53_00615</name>
</gene>
<dbReference type="PATRIC" id="fig|1330330.3.peg.116"/>
<dbReference type="EMBL" id="CP011232">
    <property type="protein sequence ID" value="AKI96569.1"/>
    <property type="molecule type" value="Genomic_DNA"/>
</dbReference>
<dbReference type="InterPro" id="IPR051703">
    <property type="entry name" value="NF-kappa-B_Signaling_Reg"/>
</dbReference>
<sequence length="317" mass="37793">MEQVKTLSRTKMTHEEWLKERQKGIGGSDAAAALGISRYKSKFRLFLEKTGKVEQPEPTERMQIGIEVEEAIFQMVKKRLSDYALIHNNQFYRHNEYPWMVGNIDGDIYDPRIKEFGVLELKFVSPYMKKEWEGEEIPQEYIIQLQHYFIVTNRSWGYIAALIGNEELLIKRVERDEELCKMIIDGEKNFWLNHVEKNIPPEIDGSEDAERLLNQLYPESYPEEIQLPPTAETLIEELNELKVQKKDLEEEIRLRENQIKEMLGEFESGRVSRYQVFWKTVIQKRLDSKKLKNERPDLYEEYTKETQYRKFSIKEAK</sequence>